<reference evidence="4 5" key="1">
    <citation type="journal article" date="2008" name="J. Bacteriol.">
        <title>The genome of Heliobacterium modesticaldum, a phototrophic representative of the Firmicutes containing the simplest photosynthetic apparatus.</title>
        <authorList>
            <person name="Sattley W.M."/>
            <person name="Madigan M.T."/>
            <person name="Swingley W.D."/>
            <person name="Cheung P.C."/>
            <person name="Clocksin K.M."/>
            <person name="Conrad A.L."/>
            <person name="Dejesa L.C."/>
            <person name="Honchak B.M."/>
            <person name="Jung D.O."/>
            <person name="Karbach L.E."/>
            <person name="Kurdoglu A."/>
            <person name="Lahiri S."/>
            <person name="Mastrian S.D."/>
            <person name="Page L.E."/>
            <person name="Taylor H.L."/>
            <person name="Wang Z.T."/>
            <person name="Raymond J."/>
            <person name="Chen M."/>
            <person name="Blankenship R.E."/>
            <person name="Touchman J.W."/>
        </authorList>
    </citation>
    <scope>NUCLEOTIDE SEQUENCE [LARGE SCALE GENOMIC DNA]</scope>
    <source>
        <strain evidence="5">ATCC 51547 / Ice1</strain>
    </source>
</reference>
<proteinExistence type="inferred from homology"/>
<organism evidence="4 5">
    <name type="scientific">Heliobacterium modesticaldum (strain ATCC 51547 / Ice1)</name>
    <dbReference type="NCBI Taxonomy" id="498761"/>
    <lineage>
        <taxon>Bacteria</taxon>
        <taxon>Bacillati</taxon>
        <taxon>Bacillota</taxon>
        <taxon>Clostridia</taxon>
        <taxon>Eubacteriales</taxon>
        <taxon>Heliobacteriaceae</taxon>
        <taxon>Heliomicrobium</taxon>
    </lineage>
</organism>
<accession>B0TDR9</accession>
<keyword evidence="3" id="KW-0408">Iron</keyword>
<dbReference type="InterPro" id="IPR010327">
    <property type="entry name" value="FldB/FldC_alpha/beta"/>
</dbReference>
<dbReference type="Gene3D" id="3.40.50.11900">
    <property type="match status" value="1"/>
</dbReference>
<evidence type="ECO:0000313" key="5">
    <source>
        <dbReference type="Proteomes" id="UP000008550"/>
    </source>
</evidence>
<comment type="similarity">
    <text evidence="2">Belongs to the FldB/FldC dehydratase alpha/beta subunit family.</text>
</comment>
<dbReference type="Gene3D" id="3.40.50.11890">
    <property type="match status" value="1"/>
</dbReference>
<protein>
    <submittedName>
        <fullName evidence="4">2-hydroxyglutaryl-coa dehydratase subunit</fullName>
    </submittedName>
</protein>
<gene>
    <name evidence="4" type="ORF">HM1_0163</name>
</gene>
<comment type="cofactor">
    <cofactor evidence="1">
        <name>[4Fe-4S] cluster</name>
        <dbReference type="ChEBI" id="CHEBI:49883"/>
    </cofactor>
</comment>
<dbReference type="PANTHER" id="PTHR30548:SF6">
    <property type="entry name" value="DEHYDRATASE SUBUNIT YJIM-RELATED"/>
    <property type="match status" value="1"/>
</dbReference>
<evidence type="ECO:0000256" key="3">
    <source>
        <dbReference type="ARBA" id="ARBA00023014"/>
    </source>
</evidence>
<dbReference type="Proteomes" id="UP000008550">
    <property type="component" value="Chromosome"/>
</dbReference>
<sequence>MEMSIIAEERPYAMAFFDVAIPKAAGSIMAEKEKGKKVMGHYCVFAPQELAIAAGAVPVALCATKEEPIAEGEKVLPRNFCPLIKSSYGFAITDKCPFFLHSDLVMGETTCDGKKKMFELMGKFKPMHVMSLPAGSQSEADRSYWMAEMERAKGALEEFFQTTITDEALADAIKELNAERRLMQRLAGYLKHDPVPLSGQDMLKVLWSRNFCFDRAAFAEQVEELMAELDERIARGVGAAAKGAKRIIVTGVPTGVGTEKVIRIIEESGAAVVFLENCAGMKQFLVTVDEMKPPMEAIGDKYLATPCSCMSPNTDRLELLLRLVDEYKADGVVDITWQGCHTYNVEARIVRDYLREHREIPVLHIETDYSEGDSQQIRTRVQAYLEMLGGV</sequence>
<dbReference type="HOGENOM" id="CLU_053697_1_1_9"/>
<dbReference type="Gene3D" id="1.20.1270.370">
    <property type="match status" value="1"/>
</dbReference>
<dbReference type="InterPro" id="IPR047678">
    <property type="entry name" value="YjiM-like"/>
</dbReference>
<evidence type="ECO:0000256" key="2">
    <source>
        <dbReference type="ARBA" id="ARBA00005806"/>
    </source>
</evidence>
<dbReference type="AlphaFoldDB" id="B0TDR9"/>
<dbReference type="KEGG" id="hmo:HM1_0163"/>
<keyword evidence="3" id="KW-0479">Metal-binding</keyword>
<evidence type="ECO:0000256" key="1">
    <source>
        <dbReference type="ARBA" id="ARBA00001966"/>
    </source>
</evidence>
<dbReference type="EMBL" id="CP000930">
    <property type="protein sequence ID" value="ABZ82782.1"/>
    <property type="molecule type" value="Genomic_DNA"/>
</dbReference>
<name>B0TDR9_HELMI</name>
<dbReference type="eggNOG" id="COG1775">
    <property type="taxonomic scope" value="Bacteria"/>
</dbReference>
<keyword evidence="5" id="KW-1185">Reference proteome</keyword>
<dbReference type="GO" id="GO:0016836">
    <property type="term" value="F:hydro-lyase activity"/>
    <property type="evidence" value="ECO:0007669"/>
    <property type="project" value="UniProtKB-ARBA"/>
</dbReference>
<dbReference type="PANTHER" id="PTHR30548">
    <property type="entry name" value="2-HYDROXYGLUTARYL-COA DEHYDRATASE, D-COMPONENT-RELATED"/>
    <property type="match status" value="1"/>
</dbReference>
<dbReference type="NCBIfam" id="NF040772">
    <property type="entry name" value="double_cubane"/>
    <property type="match status" value="1"/>
</dbReference>
<keyword evidence="3" id="KW-0411">Iron-sulfur</keyword>
<dbReference type="Pfam" id="PF06050">
    <property type="entry name" value="HGD-D"/>
    <property type="match status" value="1"/>
</dbReference>
<evidence type="ECO:0000313" key="4">
    <source>
        <dbReference type="EMBL" id="ABZ82782.1"/>
    </source>
</evidence>
<dbReference type="GO" id="GO:0051536">
    <property type="term" value="F:iron-sulfur cluster binding"/>
    <property type="evidence" value="ECO:0007669"/>
    <property type="project" value="UniProtKB-KW"/>
</dbReference>
<dbReference type="STRING" id="498761.HM1_0163"/>